<comment type="caution">
    <text evidence="2">The sequence shown here is derived from an EMBL/GenBank/DDBJ whole genome shotgun (WGS) entry which is preliminary data.</text>
</comment>
<accession>A0A1R3G164</accession>
<keyword evidence="1" id="KW-0812">Transmembrane</keyword>
<dbReference type="Proteomes" id="UP000187203">
    <property type="component" value="Unassembled WGS sequence"/>
</dbReference>
<evidence type="ECO:0000313" key="3">
    <source>
        <dbReference type="Proteomes" id="UP000187203"/>
    </source>
</evidence>
<proteinExistence type="predicted"/>
<protein>
    <submittedName>
        <fullName evidence="2">Uncharacterized protein</fullName>
    </submittedName>
</protein>
<dbReference type="EMBL" id="AWUE01024021">
    <property type="protein sequence ID" value="OMO51848.1"/>
    <property type="molecule type" value="Genomic_DNA"/>
</dbReference>
<keyword evidence="1" id="KW-1133">Transmembrane helix</keyword>
<gene>
    <name evidence="2" type="ORF">COLO4_37490</name>
</gene>
<organism evidence="2 3">
    <name type="scientific">Corchorus olitorius</name>
    <dbReference type="NCBI Taxonomy" id="93759"/>
    <lineage>
        <taxon>Eukaryota</taxon>
        <taxon>Viridiplantae</taxon>
        <taxon>Streptophyta</taxon>
        <taxon>Embryophyta</taxon>
        <taxon>Tracheophyta</taxon>
        <taxon>Spermatophyta</taxon>
        <taxon>Magnoliopsida</taxon>
        <taxon>eudicotyledons</taxon>
        <taxon>Gunneridae</taxon>
        <taxon>Pentapetalae</taxon>
        <taxon>rosids</taxon>
        <taxon>malvids</taxon>
        <taxon>Malvales</taxon>
        <taxon>Malvaceae</taxon>
        <taxon>Grewioideae</taxon>
        <taxon>Apeibeae</taxon>
        <taxon>Corchorus</taxon>
    </lineage>
</organism>
<name>A0A1R3G164_9ROSI</name>
<feature type="transmembrane region" description="Helical" evidence="1">
    <location>
        <begin position="28"/>
        <end position="46"/>
    </location>
</feature>
<dbReference type="AlphaFoldDB" id="A0A1R3G164"/>
<keyword evidence="3" id="KW-1185">Reference proteome</keyword>
<evidence type="ECO:0000256" key="1">
    <source>
        <dbReference type="SAM" id="Phobius"/>
    </source>
</evidence>
<reference evidence="3" key="1">
    <citation type="submission" date="2013-09" db="EMBL/GenBank/DDBJ databases">
        <title>Corchorus olitorius genome sequencing.</title>
        <authorList>
            <person name="Alam M."/>
            <person name="Haque M.S."/>
            <person name="Islam M.S."/>
            <person name="Emdad E.M."/>
            <person name="Islam M.M."/>
            <person name="Ahmed B."/>
            <person name="Halim A."/>
            <person name="Hossen Q.M.M."/>
            <person name="Hossain M.Z."/>
            <person name="Ahmed R."/>
            <person name="Khan M.M."/>
            <person name="Islam R."/>
            <person name="Rashid M.M."/>
            <person name="Khan S.A."/>
            <person name="Rahman M.S."/>
            <person name="Alam M."/>
            <person name="Yahiya A.S."/>
            <person name="Khan M.S."/>
            <person name="Azam M.S."/>
            <person name="Haque T."/>
            <person name="Lashkar M.Z.H."/>
            <person name="Akhand A.I."/>
            <person name="Morshed G."/>
            <person name="Roy S."/>
            <person name="Uddin K.S."/>
            <person name="Rabeya T."/>
            <person name="Hossain A.S."/>
            <person name="Chowdhury A."/>
            <person name="Snigdha A.R."/>
            <person name="Mortoza M.S."/>
            <person name="Matin S.A."/>
            <person name="Hoque S.M.E."/>
            <person name="Islam M.K."/>
            <person name="Roy D.K."/>
            <person name="Haider R."/>
            <person name="Moosa M.M."/>
            <person name="Elias S.M."/>
            <person name="Hasan A.M."/>
            <person name="Jahan S."/>
            <person name="Shafiuddin M."/>
            <person name="Mahmood N."/>
            <person name="Shommy N.S."/>
        </authorList>
    </citation>
    <scope>NUCLEOTIDE SEQUENCE [LARGE SCALE GENOMIC DNA]</scope>
    <source>
        <strain evidence="3">cv. O-4</strain>
    </source>
</reference>
<sequence length="244" mass="29156">MKAEQFFFEEGVQEWEANVRKGCRLFRAAWSVVFYMIGILPIRQFILSYGKNFGSLMLYHFCIKTWLLHIVWSSTYFLDTAVTHVVPFLHQDLVATYSLEQHILSRHNRDLFNKLSPFILKFEWARDMIRRNVMARYYGMLLFLHDYGHYGVLSWLKRFRCSKVGHELGISKLLPHIWNMYKEVLWKGTKNGRNFYFPSLFSKLIQVDQHVVAKPIKDMEIQGLHMWYAEHMMPEVEKSSFQNG</sequence>
<evidence type="ECO:0000313" key="2">
    <source>
        <dbReference type="EMBL" id="OMO51848.1"/>
    </source>
</evidence>
<keyword evidence="1" id="KW-0472">Membrane</keyword>